<dbReference type="SUPFAM" id="SSF53187">
    <property type="entry name" value="Zn-dependent exopeptidases"/>
    <property type="match status" value="1"/>
</dbReference>
<evidence type="ECO:0000256" key="2">
    <source>
        <dbReference type="ARBA" id="ARBA00022438"/>
    </source>
</evidence>
<organism evidence="9">
    <name type="scientific">Echinostoma caproni</name>
    <dbReference type="NCBI Taxonomy" id="27848"/>
    <lineage>
        <taxon>Eukaryota</taxon>
        <taxon>Metazoa</taxon>
        <taxon>Spiralia</taxon>
        <taxon>Lophotrochozoa</taxon>
        <taxon>Platyhelminthes</taxon>
        <taxon>Trematoda</taxon>
        <taxon>Digenea</taxon>
        <taxon>Plagiorchiida</taxon>
        <taxon>Echinostomata</taxon>
        <taxon>Echinostomatoidea</taxon>
        <taxon>Echinostomatidae</taxon>
        <taxon>Echinostoma</taxon>
    </lineage>
</organism>
<dbReference type="Proteomes" id="UP000272942">
    <property type="component" value="Unassembled WGS sequence"/>
</dbReference>
<reference evidence="7 8" key="2">
    <citation type="submission" date="2018-11" db="EMBL/GenBank/DDBJ databases">
        <authorList>
            <consortium name="Pathogen Informatics"/>
        </authorList>
    </citation>
    <scope>NUCLEOTIDE SEQUENCE [LARGE SCALE GENOMIC DNA]</scope>
    <source>
        <strain evidence="7 8">Egypt</strain>
    </source>
</reference>
<evidence type="ECO:0000256" key="1">
    <source>
        <dbReference type="ARBA" id="ARBA00009528"/>
    </source>
</evidence>
<feature type="region of interest" description="Disordered" evidence="5">
    <location>
        <begin position="201"/>
        <end position="220"/>
    </location>
</feature>
<keyword evidence="3" id="KW-0645">Protease</keyword>
<dbReference type="Gene3D" id="3.40.630.10">
    <property type="entry name" value="Zn peptidases"/>
    <property type="match status" value="1"/>
</dbReference>
<evidence type="ECO:0000256" key="4">
    <source>
        <dbReference type="ARBA" id="ARBA00022801"/>
    </source>
</evidence>
<name>A0A183AX63_9TREM</name>
<dbReference type="GO" id="GO:0030145">
    <property type="term" value="F:manganese ion binding"/>
    <property type="evidence" value="ECO:0007669"/>
    <property type="project" value="InterPro"/>
</dbReference>
<evidence type="ECO:0000313" key="8">
    <source>
        <dbReference type="Proteomes" id="UP000272942"/>
    </source>
</evidence>
<feature type="region of interest" description="Disordered" evidence="5">
    <location>
        <begin position="1"/>
        <end position="25"/>
    </location>
</feature>
<comment type="similarity">
    <text evidence="1">Belongs to the peptidase M17 family.</text>
</comment>
<gene>
    <name evidence="7" type="ORF">ECPE_LOCUS11548</name>
</gene>
<proteinExistence type="inferred from homology"/>
<dbReference type="AlphaFoldDB" id="A0A183AX63"/>
<reference evidence="9" key="1">
    <citation type="submission" date="2016-06" db="UniProtKB">
        <authorList>
            <consortium name="WormBaseParasite"/>
        </authorList>
    </citation>
    <scope>IDENTIFICATION</scope>
</reference>
<sequence length="220" mass="23665">MCKSGEPLEVREFSEKPRPEPLKPVKPAKVEHLGWLAQSECPVDDEKLVHTAWCIEEGRRVARDIGGSDPERMCANNIVSYLKVELSGGSVLMDAQPVDEKRYPLAAVVDRGSSSKNRGSIMHLEYSGSKDGKTGDPQLHNLFLIGKGIVYDTGGYDLKVGGNMCTMHRDKCGAAAVAGFFKILSLLKPANINRDGGGGPVITSPIITPEDECSNPGTTA</sequence>
<keyword evidence="4" id="KW-0378">Hydrolase</keyword>
<keyword evidence="2" id="KW-0031">Aminopeptidase</keyword>
<evidence type="ECO:0000313" key="7">
    <source>
        <dbReference type="EMBL" id="VDP88644.1"/>
    </source>
</evidence>
<dbReference type="InterPro" id="IPR000819">
    <property type="entry name" value="Peptidase_M17_C"/>
</dbReference>
<dbReference type="PANTHER" id="PTHR11963">
    <property type="entry name" value="LEUCINE AMINOPEPTIDASE-RELATED"/>
    <property type="match status" value="1"/>
</dbReference>
<evidence type="ECO:0000259" key="6">
    <source>
        <dbReference type="Pfam" id="PF00883"/>
    </source>
</evidence>
<dbReference type="WBParaSite" id="ECPE_0001158301-mRNA-1">
    <property type="protein sequence ID" value="ECPE_0001158301-mRNA-1"/>
    <property type="gene ID" value="ECPE_0001158301"/>
</dbReference>
<accession>A0A183AX63</accession>
<dbReference type="GO" id="GO:0006508">
    <property type="term" value="P:proteolysis"/>
    <property type="evidence" value="ECO:0007669"/>
    <property type="project" value="UniProtKB-KW"/>
</dbReference>
<dbReference type="Pfam" id="PF00883">
    <property type="entry name" value="Peptidase_M17"/>
    <property type="match status" value="1"/>
</dbReference>
<dbReference type="InterPro" id="IPR011356">
    <property type="entry name" value="Leucine_aapep/pepB"/>
</dbReference>
<dbReference type="GO" id="GO:0070006">
    <property type="term" value="F:metalloaminopeptidase activity"/>
    <property type="evidence" value="ECO:0007669"/>
    <property type="project" value="InterPro"/>
</dbReference>
<dbReference type="PRINTS" id="PR00481">
    <property type="entry name" value="LAMNOPPTDASE"/>
</dbReference>
<protein>
    <submittedName>
        <fullName evidence="9">CYTOSOL_AP domain-containing protein</fullName>
    </submittedName>
</protein>
<dbReference type="OrthoDB" id="412814at2759"/>
<dbReference type="EMBL" id="UZAN01051031">
    <property type="protein sequence ID" value="VDP88644.1"/>
    <property type="molecule type" value="Genomic_DNA"/>
</dbReference>
<evidence type="ECO:0000313" key="9">
    <source>
        <dbReference type="WBParaSite" id="ECPE_0001158301-mRNA-1"/>
    </source>
</evidence>
<dbReference type="GO" id="GO:0005737">
    <property type="term" value="C:cytoplasm"/>
    <property type="evidence" value="ECO:0007669"/>
    <property type="project" value="InterPro"/>
</dbReference>
<feature type="domain" description="Cytosol aminopeptidase" evidence="6">
    <location>
        <begin position="61"/>
        <end position="189"/>
    </location>
</feature>
<dbReference type="PANTHER" id="PTHR11963:SF48">
    <property type="entry name" value="DIPEPTIDASE B, ISOFORM A"/>
    <property type="match status" value="1"/>
</dbReference>
<evidence type="ECO:0000256" key="5">
    <source>
        <dbReference type="SAM" id="MobiDB-lite"/>
    </source>
</evidence>
<keyword evidence="8" id="KW-1185">Reference proteome</keyword>
<evidence type="ECO:0000256" key="3">
    <source>
        <dbReference type="ARBA" id="ARBA00022670"/>
    </source>
</evidence>